<reference evidence="2" key="1">
    <citation type="submission" date="2018-05" db="EMBL/GenBank/DDBJ databases">
        <authorList>
            <person name="Lanie J.A."/>
            <person name="Ng W.-L."/>
            <person name="Kazmierczak K.M."/>
            <person name="Andrzejewski T.M."/>
            <person name="Davidsen T.M."/>
            <person name="Wayne K.J."/>
            <person name="Tettelin H."/>
            <person name="Glass J.I."/>
            <person name="Rusch D."/>
            <person name="Podicherti R."/>
            <person name="Tsui H.-C.T."/>
            <person name="Winkler M.E."/>
        </authorList>
    </citation>
    <scope>NUCLEOTIDE SEQUENCE</scope>
</reference>
<dbReference type="AlphaFoldDB" id="A0A382VAE9"/>
<evidence type="ECO:0000256" key="1">
    <source>
        <dbReference type="SAM" id="MobiDB-lite"/>
    </source>
</evidence>
<sequence length="69" mass="7464">MWVDRSPRVPIIMRLILESLFSAAATIVALFIGGRQAAEVVPPDPESPLSYATRTRGNPALHSNTMEGS</sequence>
<feature type="compositionally biased region" description="Polar residues" evidence="1">
    <location>
        <begin position="50"/>
        <end position="69"/>
    </location>
</feature>
<feature type="region of interest" description="Disordered" evidence="1">
    <location>
        <begin position="40"/>
        <end position="69"/>
    </location>
</feature>
<accession>A0A382VAE9</accession>
<protein>
    <submittedName>
        <fullName evidence="2">Uncharacterized protein</fullName>
    </submittedName>
</protein>
<dbReference type="EMBL" id="UINC01150462">
    <property type="protein sequence ID" value="SVD43516.1"/>
    <property type="molecule type" value="Genomic_DNA"/>
</dbReference>
<name>A0A382VAE9_9ZZZZ</name>
<proteinExistence type="predicted"/>
<gene>
    <name evidence="2" type="ORF">METZ01_LOCUS396370</name>
</gene>
<organism evidence="2">
    <name type="scientific">marine metagenome</name>
    <dbReference type="NCBI Taxonomy" id="408172"/>
    <lineage>
        <taxon>unclassified sequences</taxon>
        <taxon>metagenomes</taxon>
        <taxon>ecological metagenomes</taxon>
    </lineage>
</organism>
<evidence type="ECO:0000313" key="2">
    <source>
        <dbReference type="EMBL" id="SVD43516.1"/>
    </source>
</evidence>